<feature type="compositionally biased region" description="Low complexity" evidence="5">
    <location>
        <begin position="1226"/>
        <end position="1236"/>
    </location>
</feature>
<feature type="compositionally biased region" description="Polar residues" evidence="5">
    <location>
        <begin position="533"/>
        <end position="563"/>
    </location>
</feature>
<feature type="compositionally biased region" description="Basic and acidic residues" evidence="5">
    <location>
        <begin position="1172"/>
        <end position="1204"/>
    </location>
</feature>
<dbReference type="Pfam" id="PF13639">
    <property type="entry name" value="zf-RING_2"/>
    <property type="match status" value="1"/>
</dbReference>
<dbReference type="PANTHER" id="PTHR12618">
    <property type="entry name" value="PHD AND RING FINGER DOMAIN-CONTAINING PROTEIN 1"/>
    <property type="match status" value="1"/>
</dbReference>
<keyword evidence="9" id="KW-1185">Reference proteome</keyword>
<dbReference type="Gene3D" id="3.30.40.10">
    <property type="entry name" value="Zinc/RING finger domain, C3HC4 (zinc finger)"/>
    <property type="match status" value="2"/>
</dbReference>
<dbReference type="InterPro" id="IPR019786">
    <property type="entry name" value="Zinc_finger_PHD-type_CS"/>
</dbReference>
<gene>
    <name evidence="8" type="ORF">GSLYS_00020656001</name>
</gene>
<dbReference type="Pfam" id="PF23030">
    <property type="entry name" value="SCAF11-like_C"/>
    <property type="match status" value="1"/>
</dbReference>
<feature type="compositionally biased region" description="Low complexity" evidence="5">
    <location>
        <begin position="1462"/>
        <end position="1478"/>
    </location>
</feature>
<dbReference type="Proteomes" id="UP001497497">
    <property type="component" value="Unassembled WGS sequence"/>
</dbReference>
<evidence type="ECO:0000256" key="5">
    <source>
        <dbReference type="SAM" id="MobiDB-lite"/>
    </source>
</evidence>
<evidence type="ECO:0000256" key="1">
    <source>
        <dbReference type="ARBA" id="ARBA00022723"/>
    </source>
</evidence>
<dbReference type="PROSITE" id="PS50016">
    <property type="entry name" value="ZF_PHD_2"/>
    <property type="match status" value="1"/>
</dbReference>
<evidence type="ECO:0000256" key="3">
    <source>
        <dbReference type="ARBA" id="ARBA00022833"/>
    </source>
</evidence>
<keyword evidence="2 4" id="KW-0863">Zinc-finger</keyword>
<name>A0AAV2IQS8_LYMST</name>
<feature type="compositionally biased region" description="Basic and acidic residues" evidence="5">
    <location>
        <begin position="1028"/>
        <end position="1037"/>
    </location>
</feature>
<feature type="compositionally biased region" description="Polar residues" evidence="5">
    <location>
        <begin position="588"/>
        <end position="608"/>
    </location>
</feature>
<dbReference type="GO" id="GO:0008270">
    <property type="term" value="F:zinc ion binding"/>
    <property type="evidence" value="ECO:0007669"/>
    <property type="project" value="UniProtKB-KW"/>
</dbReference>
<dbReference type="PROSITE" id="PS50089">
    <property type="entry name" value="ZF_RING_2"/>
    <property type="match status" value="1"/>
</dbReference>
<protein>
    <recommendedName>
        <fullName evidence="10">PHD and RING finger domain-containing protein 1</fullName>
    </recommendedName>
</protein>
<dbReference type="CDD" id="cd15536">
    <property type="entry name" value="PHD_PHRF1"/>
    <property type="match status" value="1"/>
</dbReference>
<feature type="region of interest" description="Disordered" evidence="5">
    <location>
        <begin position="1333"/>
        <end position="1401"/>
    </location>
</feature>
<organism evidence="8 9">
    <name type="scientific">Lymnaea stagnalis</name>
    <name type="common">Great pond snail</name>
    <name type="synonym">Helix stagnalis</name>
    <dbReference type="NCBI Taxonomy" id="6523"/>
    <lineage>
        <taxon>Eukaryota</taxon>
        <taxon>Metazoa</taxon>
        <taxon>Spiralia</taxon>
        <taxon>Lophotrochozoa</taxon>
        <taxon>Mollusca</taxon>
        <taxon>Gastropoda</taxon>
        <taxon>Heterobranchia</taxon>
        <taxon>Euthyneura</taxon>
        <taxon>Panpulmonata</taxon>
        <taxon>Hygrophila</taxon>
        <taxon>Lymnaeoidea</taxon>
        <taxon>Lymnaeidae</taxon>
        <taxon>Lymnaea</taxon>
    </lineage>
</organism>
<feature type="region of interest" description="Disordered" evidence="5">
    <location>
        <begin position="1"/>
        <end position="100"/>
    </location>
</feature>
<dbReference type="Pfam" id="PF00628">
    <property type="entry name" value="PHD"/>
    <property type="match status" value="1"/>
</dbReference>
<feature type="region of interest" description="Disordered" evidence="5">
    <location>
        <begin position="791"/>
        <end position="950"/>
    </location>
</feature>
<dbReference type="SMART" id="SM00249">
    <property type="entry name" value="PHD"/>
    <property type="match status" value="1"/>
</dbReference>
<dbReference type="CDD" id="cd16635">
    <property type="entry name" value="mRING-HC-C3HC3D_PHRF1"/>
    <property type="match status" value="1"/>
</dbReference>
<keyword evidence="3" id="KW-0862">Zinc</keyword>
<evidence type="ECO:0000313" key="8">
    <source>
        <dbReference type="EMBL" id="CAL1547331.1"/>
    </source>
</evidence>
<proteinExistence type="predicted"/>
<evidence type="ECO:0000256" key="4">
    <source>
        <dbReference type="PROSITE-ProRule" id="PRU00175"/>
    </source>
</evidence>
<dbReference type="InterPro" id="IPR011011">
    <property type="entry name" value="Znf_FYVE_PHD"/>
</dbReference>
<reference evidence="8 9" key="1">
    <citation type="submission" date="2024-04" db="EMBL/GenBank/DDBJ databases">
        <authorList>
            <consortium name="Genoscope - CEA"/>
            <person name="William W."/>
        </authorList>
    </citation>
    <scope>NUCLEOTIDE SEQUENCE [LARGE SCALE GENOMIC DNA]</scope>
</reference>
<dbReference type="SUPFAM" id="SSF57850">
    <property type="entry name" value="RING/U-box"/>
    <property type="match status" value="1"/>
</dbReference>
<feature type="compositionally biased region" description="Basic and acidic residues" evidence="5">
    <location>
        <begin position="912"/>
        <end position="923"/>
    </location>
</feature>
<feature type="compositionally biased region" description="Basic and acidic residues" evidence="5">
    <location>
        <begin position="817"/>
        <end position="832"/>
    </location>
</feature>
<feature type="region of interest" description="Disordered" evidence="5">
    <location>
        <begin position="970"/>
        <end position="999"/>
    </location>
</feature>
<feature type="compositionally biased region" description="Basic residues" evidence="5">
    <location>
        <begin position="1161"/>
        <end position="1171"/>
    </location>
</feature>
<feature type="compositionally biased region" description="Basic and acidic residues" evidence="5">
    <location>
        <begin position="1048"/>
        <end position="1059"/>
    </location>
</feature>
<evidence type="ECO:0000256" key="2">
    <source>
        <dbReference type="ARBA" id="ARBA00022771"/>
    </source>
</evidence>
<dbReference type="InterPro" id="IPR001841">
    <property type="entry name" value="Znf_RING"/>
</dbReference>
<feature type="region of interest" description="Disordered" evidence="5">
    <location>
        <begin position="281"/>
        <end position="373"/>
    </location>
</feature>
<dbReference type="PROSITE" id="PS00518">
    <property type="entry name" value="ZF_RING_1"/>
    <property type="match status" value="1"/>
</dbReference>
<feature type="compositionally biased region" description="Low complexity" evidence="5">
    <location>
        <begin position="564"/>
        <end position="582"/>
    </location>
</feature>
<dbReference type="SMART" id="SM00184">
    <property type="entry name" value="RING"/>
    <property type="match status" value="2"/>
</dbReference>
<dbReference type="SUPFAM" id="SSF57903">
    <property type="entry name" value="FYVE/PHD zinc finger"/>
    <property type="match status" value="1"/>
</dbReference>
<keyword evidence="1" id="KW-0479">Metal-binding</keyword>
<dbReference type="InterPro" id="IPR001965">
    <property type="entry name" value="Znf_PHD"/>
</dbReference>
<feature type="compositionally biased region" description="Basic and acidic residues" evidence="5">
    <location>
        <begin position="979"/>
        <end position="999"/>
    </location>
</feature>
<dbReference type="InterPro" id="IPR019787">
    <property type="entry name" value="Znf_PHD-finger"/>
</dbReference>
<feature type="compositionally biased region" description="Polar residues" evidence="5">
    <location>
        <begin position="1357"/>
        <end position="1366"/>
    </location>
</feature>
<feature type="region of interest" description="Disordered" evidence="5">
    <location>
        <begin position="533"/>
        <end position="608"/>
    </location>
</feature>
<evidence type="ECO:0000259" key="7">
    <source>
        <dbReference type="PROSITE" id="PS50089"/>
    </source>
</evidence>
<feature type="compositionally biased region" description="Basic and acidic residues" evidence="5">
    <location>
        <begin position="1552"/>
        <end position="1571"/>
    </location>
</feature>
<dbReference type="PANTHER" id="PTHR12618:SF20">
    <property type="entry name" value="PHD AND RING FINGER DOMAIN-CONTAINING PROTEIN 1"/>
    <property type="match status" value="1"/>
</dbReference>
<dbReference type="InterPro" id="IPR047157">
    <property type="entry name" value="PHRF1/Atg35"/>
</dbReference>
<dbReference type="EMBL" id="CAXITT010000949">
    <property type="protein sequence ID" value="CAL1547331.1"/>
    <property type="molecule type" value="Genomic_DNA"/>
</dbReference>
<feature type="compositionally biased region" description="Polar residues" evidence="5">
    <location>
        <begin position="1512"/>
        <end position="1551"/>
    </location>
</feature>
<feature type="compositionally biased region" description="Basic residues" evidence="5">
    <location>
        <begin position="303"/>
        <end position="357"/>
    </location>
</feature>
<evidence type="ECO:0000259" key="6">
    <source>
        <dbReference type="PROSITE" id="PS50016"/>
    </source>
</evidence>
<feature type="compositionally biased region" description="Acidic residues" evidence="5">
    <location>
        <begin position="16"/>
        <end position="100"/>
    </location>
</feature>
<sequence length="1672" mass="185326">MSATEEEVTTLKMEGELEEDEESSEEGSEEDDDESDDEEGIDDGEEVAGEDEESESEEEDGEEEDEEDGEEDGETGDEEEDADDADGEGDQDVDDSSGDENCDRCPICLNRLRNQDIGTPESCDHCFCLECIQEWARVTNTCPVDRQVFRIVLARHAGEEKIYKQFPVDDTKQDNEEVEDDPTFCEVCGQSDREDRLLLCDGCDMGYHCDCLDPPLASVPVQEWFCPDCQDRRNAATIEEHQHFGRQIARTRISERVRRIIADARAERAERRLRIAQMIDENESFMDQEPTPRPSTSASTSGTRKKRKTTRKRKTKRKTTRKRKTTKRKTKKGKTRRKRKTTGKRKRKTKRKTKRKSTSASPGLARTVRVSSTSVKARIADKLGLSKPPVGRSIPLQKLPTNARQEGGAGRASTEYGAASFSILGSKDELYLFADQEGEEPQVVNRPAIPAERLLSSSAKSSHLPLSFSSTKRKVIKEPPAASGVSSSTASATFDLLGSIMQNQDLLHKGSRHVTINRDGTLSAAKSESITHLKKSLSTSNQPAVQTSQSSSLDGGATRSTATVSWSSGSPQVSSSPGCVSSLKAKSPDTSLSKLHSGSTKTSTPVSSQLAELEAQFREVADSDEELISAESGLVEDKPKITKIFRDGVNGSRSELRLSSEINHEVSYLQSKVNDEVGFPIKQEDVTGDEMSTGGLVKDSSMLAEKWSVKEEEDLRGKSMLEHANSGVRSGDSIHVGGIGEFNGHYLELGYPVSNDVQSTLDKDIGNEHSDLTVNSNSLPAMYNYNEVTQESNHLPGHRDNYDGGNNFSALNGSVGGEEKFVKSEADWSVDKEEGEASDTDDDGRQEEEGEGDGEKEEGEIVDEGEDGEKLNMEDSGQVGSQWQGENIKLDDRQVDVSRKRYLPELDEADLEGNKKIKLEDMRSTVTESMADPVSDDDSDDEDVNPDNPVTASFMMANFLHSLKTNEFDRKREKALRKERRDAEEAKSKEELEREKLEKDKASHVISILDFIGNESARKFGLPSVSVKENKPREYRGPVHRNNGGGDGGDRFNYWDRKQNNWSSRWKATEEGDAVMNDSVSTNRPFDKRRLSGQQDYKQRPRSGSQDSRAFSQRSGSHDSRLSKSRRRRDSARDRSGKEKRSPRRKDKRRKSRDDEDDRKSKQRKHKRTKWSRKEELKEDDSSNEEGSEKNLEVDEDLSSEKSESVTNGQPLILSSEGPPLIPGHYAPQSAPHPSYYAPPPAGYSNPRAPIPQTHPINYGQPPYVHRPTEAPPHAQHPRPAYGQPVFPPNYGQSRYPPPTHGLPPHTIPQQTHPGAIPQHYVSSYYRHPHPTAAATLPTTVGSVSRPPLSHVPPLPHTTSLKPSHTSQHHPHGLQRPHQPVGAHVPHGSHPQAPPPRHPVYAAATRHPVPHIPVTTHPHVGYTTHPAVAANPYASHLSSHSAYMQRHPTSHQGASAVLTAYPSSHPASHPSSHPSNHPGGQPANHPGSHPSNHPTGHPSHPGTAGMAAQRNAYPTTVKQETATRIPTTTHLSHQRSETSTQHWSESASNSRSDSHRQKDFLSLSPKEERKPSSYCISPPRSTIKGVTTYDKVDSSILLNEVKKGFRQLVEDAVRCALKPAWSSKKITKDEYKDIFKRAVEKVCGSKETVVHQEKIQSLVSAYVIKARKARTS</sequence>
<accession>A0AAV2IQS8</accession>
<feature type="compositionally biased region" description="Acidic residues" evidence="5">
    <location>
        <begin position="833"/>
        <end position="867"/>
    </location>
</feature>
<feature type="compositionally biased region" description="Basic residues" evidence="5">
    <location>
        <begin position="1141"/>
        <end position="1151"/>
    </location>
</feature>
<dbReference type="InterPro" id="IPR013083">
    <property type="entry name" value="Znf_RING/FYVE/PHD"/>
</dbReference>
<feature type="compositionally biased region" description="Acidic residues" evidence="5">
    <location>
        <begin position="934"/>
        <end position="945"/>
    </location>
</feature>
<feature type="region of interest" description="Disordered" evidence="5">
    <location>
        <begin position="1461"/>
        <end position="1577"/>
    </location>
</feature>
<evidence type="ECO:0000313" key="9">
    <source>
        <dbReference type="Proteomes" id="UP001497497"/>
    </source>
</evidence>
<dbReference type="InterPro" id="IPR057031">
    <property type="entry name" value="SFR19-like_C"/>
</dbReference>
<feature type="compositionally biased region" description="Basic and acidic residues" evidence="5">
    <location>
        <begin position="888"/>
        <end position="904"/>
    </location>
</feature>
<comment type="caution">
    <text evidence="8">The sequence shown here is derived from an EMBL/GenBank/DDBJ whole genome shotgun (WGS) entry which is preliminary data.</text>
</comment>
<evidence type="ECO:0008006" key="10">
    <source>
        <dbReference type="Google" id="ProtNLM"/>
    </source>
</evidence>
<feature type="compositionally biased region" description="Polar residues" evidence="5">
    <location>
        <begin position="1092"/>
        <end position="1115"/>
    </location>
</feature>
<dbReference type="InterPro" id="IPR017907">
    <property type="entry name" value="Znf_RING_CS"/>
</dbReference>
<dbReference type="PROSITE" id="PS01359">
    <property type="entry name" value="ZF_PHD_1"/>
    <property type="match status" value="1"/>
</dbReference>
<feature type="compositionally biased region" description="Basic and acidic residues" evidence="5">
    <location>
        <begin position="1131"/>
        <end position="1140"/>
    </location>
</feature>
<feature type="domain" description="RING-type" evidence="7">
    <location>
        <begin position="105"/>
        <end position="146"/>
    </location>
</feature>
<feature type="region of interest" description="Disordered" evidence="5">
    <location>
        <begin position="1020"/>
        <end position="1316"/>
    </location>
</feature>
<feature type="domain" description="PHD-type" evidence="6">
    <location>
        <begin position="182"/>
        <end position="232"/>
    </location>
</feature>